<keyword evidence="8" id="KW-1185">Reference proteome</keyword>
<gene>
    <name evidence="7" type="ORF">AFUS01_LOCUS19678</name>
</gene>
<evidence type="ECO:0000313" key="8">
    <source>
        <dbReference type="Proteomes" id="UP000708208"/>
    </source>
</evidence>
<evidence type="ECO:0000313" key="7">
    <source>
        <dbReference type="EMBL" id="CAG7731069.1"/>
    </source>
</evidence>
<evidence type="ECO:0000256" key="6">
    <source>
        <dbReference type="RuleBase" id="RU000487"/>
    </source>
</evidence>
<proteinExistence type="inferred from homology"/>
<dbReference type="InterPro" id="IPR020902">
    <property type="entry name" value="Actin/actin-like_CS"/>
</dbReference>
<evidence type="ECO:0000256" key="2">
    <source>
        <dbReference type="ARBA" id="ARBA00022490"/>
    </source>
</evidence>
<keyword evidence="3" id="KW-0547">Nucleotide-binding</keyword>
<evidence type="ECO:0000256" key="1">
    <source>
        <dbReference type="ARBA" id="ARBA00004496"/>
    </source>
</evidence>
<protein>
    <recommendedName>
        <fullName evidence="9">Actin</fullName>
    </recommendedName>
</protein>
<dbReference type="GO" id="GO:0005524">
    <property type="term" value="F:ATP binding"/>
    <property type="evidence" value="ECO:0007669"/>
    <property type="project" value="UniProtKB-KW"/>
</dbReference>
<evidence type="ECO:0008006" key="9">
    <source>
        <dbReference type="Google" id="ProtNLM"/>
    </source>
</evidence>
<organism evidence="7 8">
    <name type="scientific">Allacma fusca</name>
    <dbReference type="NCBI Taxonomy" id="39272"/>
    <lineage>
        <taxon>Eukaryota</taxon>
        <taxon>Metazoa</taxon>
        <taxon>Ecdysozoa</taxon>
        <taxon>Arthropoda</taxon>
        <taxon>Hexapoda</taxon>
        <taxon>Collembola</taxon>
        <taxon>Symphypleona</taxon>
        <taxon>Sminthuridae</taxon>
        <taxon>Allacma</taxon>
    </lineage>
</organism>
<sequence length="376" mass="41712">MSGTPIVLDNGSGVVKAGWAGDEAPSVVFSSIIGRPRHKRVMLGMGQRKIGADSYVGDAAQSKRGILSLKYPIDHGVIVNWDDMEKIWQHTFDAQLRVDPAEQPILLTEAAMNPKANREKMAEIMFEKFNVPALYVDTQAVLCLYASGRTTGLVLDCGDGVSHSVPVCDGFAFPHGISRMNVAGRDLTDFMIRLLAERNYYFTTTAEREIVRDIKEKLCYVALDFDEELNNTSKSSAIEKSYEMPDGQVLKIGDERFRCPEVLFDTSHLGMESRGIHEMVFESVSKCDMDVRRVLCENVILSGGSTMFSGISDRIQTELTKLVEPSVSVKVVASPERKYSVWIGGSCLASLSSFQDMWITKSDFQESGPSILHKKK</sequence>
<keyword evidence="4" id="KW-0067">ATP-binding</keyword>
<comment type="subcellular location">
    <subcellularLocation>
        <location evidence="1">Cytoplasm</location>
    </subcellularLocation>
</comment>
<dbReference type="OrthoDB" id="6220758at2759"/>
<dbReference type="InterPro" id="IPR004000">
    <property type="entry name" value="Actin"/>
</dbReference>
<comment type="caution">
    <text evidence="7">The sequence shown here is derived from an EMBL/GenBank/DDBJ whole genome shotgun (WGS) entry which is preliminary data.</text>
</comment>
<evidence type="ECO:0000256" key="3">
    <source>
        <dbReference type="ARBA" id="ARBA00022741"/>
    </source>
</evidence>
<reference evidence="7" key="1">
    <citation type="submission" date="2021-06" db="EMBL/GenBank/DDBJ databases">
        <authorList>
            <person name="Hodson N. C."/>
            <person name="Mongue J. A."/>
            <person name="Jaron S. K."/>
        </authorList>
    </citation>
    <scope>NUCLEOTIDE SEQUENCE</scope>
</reference>
<evidence type="ECO:0000256" key="5">
    <source>
        <dbReference type="ARBA" id="ARBA00023097"/>
    </source>
</evidence>
<accession>A0A8J2K498</accession>
<dbReference type="SMART" id="SM00268">
    <property type="entry name" value="ACTIN"/>
    <property type="match status" value="1"/>
</dbReference>
<dbReference type="EMBL" id="CAJVCH010205328">
    <property type="protein sequence ID" value="CAG7731069.1"/>
    <property type="molecule type" value="Genomic_DNA"/>
</dbReference>
<dbReference type="FunFam" id="3.90.640.10:FF:000001">
    <property type="entry name" value="Actin, muscle"/>
    <property type="match status" value="1"/>
</dbReference>
<dbReference type="Proteomes" id="UP000708208">
    <property type="component" value="Unassembled WGS sequence"/>
</dbReference>
<name>A0A8J2K498_9HEXA</name>
<dbReference type="PANTHER" id="PTHR11937">
    <property type="entry name" value="ACTIN"/>
    <property type="match status" value="1"/>
</dbReference>
<dbReference type="FunFam" id="3.30.420.40:FF:000291">
    <property type="entry name" value="Actin, alpha skeletal muscle"/>
    <property type="match status" value="1"/>
</dbReference>
<evidence type="ECO:0000256" key="4">
    <source>
        <dbReference type="ARBA" id="ARBA00022840"/>
    </source>
</evidence>
<keyword evidence="2" id="KW-0963">Cytoplasm</keyword>
<dbReference type="Pfam" id="PF00022">
    <property type="entry name" value="Actin"/>
    <property type="match status" value="1"/>
</dbReference>
<keyword evidence="5" id="KW-0558">Oxidation</keyword>
<dbReference type="PROSITE" id="PS01132">
    <property type="entry name" value="ACTINS_ACT_LIKE"/>
    <property type="match status" value="1"/>
</dbReference>
<dbReference type="GO" id="GO:0005737">
    <property type="term" value="C:cytoplasm"/>
    <property type="evidence" value="ECO:0007669"/>
    <property type="project" value="UniProtKB-SubCell"/>
</dbReference>
<dbReference type="AlphaFoldDB" id="A0A8J2K498"/>
<comment type="similarity">
    <text evidence="6">Belongs to the actin family.</text>
</comment>